<organism evidence="2 3">
    <name type="scientific">Stutzerimonas nosocomialis</name>
    <dbReference type="NCBI Taxonomy" id="1056496"/>
    <lineage>
        <taxon>Bacteria</taxon>
        <taxon>Pseudomonadati</taxon>
        <taxon>Pseudomonadota</taxon>
        <taxon>Gammaproteobacteria</taxon>
        <taxon>Pseudomonadales</taxon>
        <taxon>Pseudomonadaceae</taxon>
        <taxon>Stutzerimonas</taxon>
    </lineage>
</organism>
<feature type="region of interest" description="Disordered" evidence="1">
    <location>
        <begin position="56"/>
        <end position="75"/>
    </location>
</feature>
<dbReference type="EMBL" id="QLAG01000013">
    <property type="protein sequence ID" value="TLX63227.1"/>
    <property type="molecule type" value="Genomic_DNA"/>
</dbReference>
<protein>
    <recommendedName>
        <fullName evidence="4">Curli assembly protein CsgC</fullName>
    </recommendedName>
</protein>
<sequence>MLSMALGGWLIAAAPGGVEVQLQLEPVEQERVELALCLRGSGQRVDYRLTVRARGLAGTSQTSQGGQLTLSDQPQCPLRNRLGISPGAHLDAELQWSVDGVEQPPLQRSYPDQHDA</sequence>
<evidence type="ECO:0000313" key="3">
    <source>
        <dbReference type="Proteomes" id="UP000306753"/>
    </source>
</evidence>
<gene>
    <name evidence="2" type="ORF">DN820_11875</name>
</gene>
<dbReference type="NCBIfam" id="NF041112">
    <property type="entry name" value="chap_CsgH_alph"/>
    <property type="match status" value="1"/>
</dbReference>
<name>A0A5R9QDL3_9GAMM</name>
<comment type="caution">
    <text evidence="2">The sequence shown here is derived from an EMBL/GenBank/DDBJ whole genome shotgun (WGS) entry which is preliminary data.</text>
</comment>
<dbReference type="OrthoDB" id="6897707at2"/>
<dbReference type="InterPro" id="IPR047726">
    <property type="entry name" value="CsgH_dom"/>
</dbReference>
<dbReference type="Proteomes" id="UP000306753">
    <property type="component" value="Unassembled WGS sequence"/>
</dbReference>
<dbReference type="InterPro" id="IPR053722">
    <property type="entry name" value="Curli_assembly_CsgC/AgfC"/>
</dbReference>
<reference evidence="2 3" key="1">
    <citation type="journal article" date="2017" name="Eur. J. Clin. Microbiol. Infect. Dis.">
        <title>Uncommonly isolated clinical Pseudomonas: identification and phylogenetic assignation.</title>
        <authorList>
            <person name="Mulet M."/>
            <person name="Gomila M."/>
            <person name="Ramirez A."/>
            <person name="Cardew S."/>
            <person name="Moore E.R."/>
            <person name="Lalucat J."/>
            <person name="Garcia-Valdes E."/>
        </authorList>
    </citation>
    <scope>NUCLEOTIDE SEQUENCE [LARGE SCALE GENOMIC DNA]</scope>
    <source>
        <strain evidence="2 3">SD129</strain>
    </source>
</reference>
<evidence type="ECO:0000313" key="2">
    <source>
        <dbReference type="EMBL" id="TLX63227.1"/>
    </source>
</evidence>
<dbReference type="RefSeq" id="WP_138407857.1">
    <property type="nucleotide sequence ID" value="NZ_QLAE01000009.1"/>
</dbReference>
<accession>A0A5R9QDL3</accession>
<evidence type="ECO:0008006" key="4">
    <source>
        <dbReference type="Google" id="ProtNLM"/>
    </source>
</evidence>
<feature type="compositionally biased region" description="Polar residues" evidence="1">
    <location>
        <begin position="58"/>
        <end position="74"/>
    </location>
</feature>
<proteinExistence type="predicted"/>
<keyword evidence="3" id="KW-1185">Reference proteome</keyword>
<evidence type="ECO:0000256" key="1">
    <source>
        <dbReference type="SAM" id="MobiDB-lite"/>
    </source>
</evidence>
<dbReference type="Gene3D" id="2.60.40.2420">
    <property type="match status" value="1"/>
</dbReference>
<dbReference type="AlphaFoldDB" id="A0A5R9QDL3"/>